<dbReference type="AlphaFoldDB" id="A0A7I8W9E4"/>
<evidence type="ECO:0000313" key="1">
    <source>
        <dbReference type="EMBL" id="CAD5124758.1"/>
    </source>
</evidence>
<proteinExistence type="predicted"/>
<sequence length="86" mass="9963">MRFFTAEKLLDEWEESITRELEDGVAETRRKIKKYLTMIENDYSPKADNRKGMGLINEIRKVDVEAHIKNIYIGAVGNMSEKNGIT</sequence>
<organism evidence="1 2">
    <name type="scientific">Dimorphilus gyrociliatus</name>
    <dbReference type="NCBI Taxonomy" id="2664684"/>
    <lineage>
        <taxon>Eukaryota</taxon>
        <taxon>Metazoa</taxon>
        <taxon>Spiralia</taxon>
        <taxon>Lophotrochozoa</taxon>
        <taxon>Annelida</taxon>
        <taxon>Polychaeta</taxon>
        <taxon>Polychaeta incertae sedis</taxon>
        <taxon>Dinophilidae</taxon>
        <taxon>Dimorphilus</taxon>
    </lineage>
</organism>
<name>A0A7I8W9E4_9ANNE</name>
<keyword evidence="2" id="KW-1185">Reference proteome</keyword>
<comment type="caution">
    <text evidence="1">The sequence shown here is derived from an EMBL/GenBank/DDBJ whole genome shotgun (WGS) entry which is preliminary data.</text>
</comment>
<gene>
    <name evidence="1" type="ORF">DGYR_LOCUS12248</name>
</gene>
<protein>
    <submittedName>
        <fullName evidence="1">Uncharacterized protein</fullName>
    </submittedName>
</protein>
<reference evidence="1 2" key="1">
    <citation type="submission" date="2020-08" db="EMBL/GenBank/DDBJ databases">
        <authorList>
            <person name="Hejnol A."/>
        </authorList>
    </citation>
    <scope>NUCLEOTIDE SEQUENCE [LARGE SCALE GENOMIC DNA]</scope>
</reference>
<evidence type="ECO:0000313" key="2">
    <source>
        <dbReference type="Proteomes" id="UP000549394"/>
    </source>
</evidence>
<dbReference type="Proteomes" id="UP000549394">
    <property type="component" value="Unassembled WGS sequence"/>
</dbReference>
<accession>A0A7I8W9E4</accession>
<dbReference type="EMBL" id="CAJFCJ010000023">
    <property type="protein sequence ID" value="CAD5124758.1"/>
    <property type="molecule type" value="Genomic_DNA"/>
</dbReference>